<dbReference type="PANTHER" id="PTHR30383">
    <property type="entry name" value="THIOESTERASE 1/PROTEASE 1/LYSOPHOSPHOLIPASE L1"/>
    <property type="match status" value="1"/>
</dbReference>
<reference evidence="3" key="1">
    <citation type="journal article" date="2017" name="Int. J. Syst. Evol. Microbiol.">
        <title>Notoacmeibacter marinus gen. nov., sp. nov., isolated from the gut of a limpet and proposal of Notoacmeibacteraceae fam. nov. in the order Rhizobiales of the class Alphaproteobacteria.</title>
        <authorList>
            <person name="Huang Z."/>
            <person name="Guo F."/>
            <person name="Lai Q."/>
        </authorList>
    </citation>
    <scope>NUCLEOTIDE SEQUENCE [LARGE SCALE GENOMIC DNA]</scope>
    <source>
        <strain evidence="3">XMTR2A4</strain>
    </source>
</reference>
<comment type="caution">
    <text evidence="2">The sequence shown here is derived from an EMBL/GenBank/DDBJ whole genome shotgun (WGS) entry which is preliminary data.</text>
</comment>
<keyword evidence="3" id="KW-1185">Reference proteome</keyword>
<dbReference type="SUPFAM" id="SSF52266">
    <property type="entry name" value="SGNH hydrolase"/>
    <property type="match status" value="1"/>
</dbReference>
<dbReference type="PROSITE" id="PS01098">
    <property type="entry name" value="LIPASE_GDSL_SER"/>
    <property type="match status" value="1"/>
</dbReference>
<feature type="domain" description="SGNH hydrolase-type esterase" evidence="1">
    <location>
        <begin position="42"/>
        <end position="202"/>
    </location>
</feature>
<accession>A0A231V275</accession>
<dbReference type="Proteomes" id="UP000215405">
    <property type="component" value="Unassembled WGS sequence"/>
</dbReference>
<organism evidence="2 3">
    <name type="scientific">Notoacmeibacter marinus</name>
    <dbReference type="NCBI Taxonomy" id="1876515"/>
    <lineage>
        <taxon>Bacteria</taxon>
        <taxon>Pseudomonadati</taxon>
        <taxon>Pseudomonadota</taxon>
        <taxon>Alphaproteobacteria</taxon>
        <taxon>Hyphomicrobiales</taxon>
        <taxon>Notoacmeibacteraceae</taxon>
        <taxon>Notoacmeibacter</taxon>
    </lineage>
</organism>
<dbReference type="CDD" id="cd01822">
    <property type="entry name" value="Lysophospholipase_L1_like"/>
    <property type="match status" value="1"/>
</dbReference>
<dbReference type="InterPro" id="IPR051532">
    <property type="entry name" value="Ester_Hydrolysis_Enzymes"/>
</dbReference>
<dbReference type="AlphaFoldDB" id="A0A231V275"/>
<dbReference type="GO" id="GO:0006629">
    <property type="term" value="P:lipid metabolic process"/>
    <property type="evidence" value="ECO:0007669"/>
    <property type="project" value="InterPro"/>
</dbReference>
<dbReference type="EMBL" id="NBYO01000001">
    <property type="protein sequence ID" value="OXT02293.1"/>
    <property type="molecule type" value="Genomic_DNA"/>
</dbReference>
<name>A0A231V275_9HYPH</name>
<sequence>MGFKPAWIPNRASLPVVFAIFVFLGVLAMSHPAAAKSFKIVAFGDSLMAGYQLGPQEGFVPQMQAALRERGLQVEVINGAVSGDTTSGGKARIDWSVPDDADLVLLELGANDMLRGQPPDATRANLDAMLTRLSERGIAAILFGMKAAPQLGDNYVSSFDSIYPELAKKHDVPLVPFFLDGVAANRSMLLDDGMHPNPKGVKAMVNNALPVVVKALERQQDLPG</sequence>
<dbReference type="Gene3D" id="3.40.50.1110">
    <property type="entry name" value="SGNH hydrolase"/>
    <property type="match status" value="1"/>
</dbReference>
<dbReference type="InterPro" id="IPR036514">
    <property type="entry name" value="SGNH_hydro_sf"/>
</dbReference>
<evidence type="ECO:0000313" key="3">
    <source>
        <dbReference type="Proteomes" id="UP000215405"/>
    </source>
</evidence>
<dbReference type="InterPro" id="IPR008265">
    <property type="entry name" value="Lipase_GDSL_AS"/>
</dbReference>
<protein>
    <submittedName>
        <fullName evidence="2">Arylesterase</fullName>
    </submittedName>
</protein>
<dbReference type="Pfam" id="PF13472">
    <property type="entry name" value="Lipase_GDSL_2"/>
    <property type="match status" value="1"/>
</dbReference>
<dbReference type="InterPro" id="IPR013830">
    <property type="entry name" value="SGNH_hydro"/>
</dbReference>
<dbReference type="GO" id="GO:0004622">
    <property type="term" value="F:phosphatidylcholine lysophospholipase activity"/>
    <property type="evidence" value="ECO:0007669"/>
    <property type="project" value="TreeGrafter"/>
</dbReference>
<dbReference type="PANTHER" id="PTHR30383:SF24">
    <property type="entry name" value="THIOESTERASE 1_PROTEASE 1_LYSOPHOSPHOLIPASE L1"/>
    <property type="match status" value="1"/>
</dbReference>
<evidence type="ECO:0000259" key="1">
    <source>
        <dbReference type="Pfam" id="PF13472"/>
    </source>
</evidence>
<proteinExistence type="predicted"/>
<evidence type="ECO:0000313" key="2">
    <source>
        <dbReference type="EMBL" id="OXT02293.1"/>
    </source>
</evidence>
<gene>
    <name evidence="2" type="ORF">B7H23_05145</name>
</gene>